<dbReference type="InterPro" id="IPR029016">
    <property type="entry name" value="GAF-like_dom_sf"/>
</dbReference>
<dbReference type="eggNOG" id="COG4251">
    <property type="taxonomic scope" value="Bacteria"/>
</dbReference>
<evidence type="ECO:0000313" key="5">
    <source>
        <dbReference type="EMBL" id="SDF10320.1"/>
    </source>
</evidence>
<dbReference type="EMBL" id="FNBD01000007">
    <property type="protein sequence ID" value="SDF10320.1"/>
    <property type="molecule type" value="Genomic_DNA"/>
</dbReference>
<dbReference type="InterPro" id="IPR036890">
    <property type="entry name" value="HATPase_C_sf"/>
</dbReference>
<organism evidence="5 6">
    <name type="scientific">Cellulophaga baltica</name>
    <dbReference type="NCBI Taxonomy" id="76594"/>
    <lineage>
        <taxon>Bacteria</taxon>
        <taxon>Pseudomonadati</taxon>
        <taxon>Bacteroidota</taxon>
        <taxon>Flavobacteriia</taxon>
        <taxon>Flavobacteriales</taxon>
        <taxon>Flavobacteriaceae</taxon>
        <taxon>Cellulophaga</taxon>
    </lineage>
</organism>
<evidence type="ECO:0000259" key="4">
    <source>
        <dbReference type="PROSITE" id="PS50109"/>
    </source>
</evidence>
<reference evidence="6" key="1">
    <citation type="submission" date="2016-10" db="EMBL/GenBank/DDBJ databases">
        <authorList>
            <person name="Varghese N."/>
            <person name="Submissions S."/>
        </authorList>
    </citation>
    <scope>NUCLEOTIDE SEQUENCE [LARGE SCALE GENOMIC DNA]</scope>
    <source>
        <strain evidence="6">DSM 24729</strain>
    </source>
</reference>
<comment type="catalytic activity">
    <reaction evidence="1">
        <text>ATP + protein L-histidine = ADP + protein N-phospho-L-histidine.</text>
        <dbReference type="EC" id="2.7.13.3"/>
    </reaction>
</comment>
<dbReference type="SMART" id="SM00387">
    <property type="entry name" value="HATPase_c"/>
    <property type="match status" value="1"/>
</dbReference>
<keyword evidence="6" id="KW-1185">Reference proteome</keyword>
<gene>
    <name evidence="5" type="ORF">SAMN04487992_107165</name>
</gene>
<keyword evidence="5" id="KW-0808">Transferase</keyword>
<accession>A0A1G7IC70</accession>
<dbReference type="AlphaFoldDB" id="A0A1G7IC70"/>
<keyword evidence="5" id="KW-0418">Kinase</keyword>
<evidence type="ECO:0000256" key="2">
    <source>
        <dbReference type="ARBA" id="ARBA00012438"/>
    </source>
</evidence>
<dbReference type="Gene3D" id="1.10.287.130">
    <property type="match status" value="1"/>
</dbReference>
<dbReference type="SUPFAM" id="SSF55874">
    <property type="entry name" value="ATPase domain of HSP90 chaperone/DNA topoisomerase II/histidine kinase"/>
    <property type="match status" value="1"/>
</dbReference>
<evidence type="ECO:0000256" key="1">
    <source>
        <dbReference type="ARBA" id="ARBA00000085"/>
    </source>
</evidence>
<dbReference type="PANTHER" id="PTHR43102">
    <property type="entry name" value="SLR1143 PROTEIN"/>
    <property type="match status" value="1"/>
</dbReference>
<dbReference type="SMART" id="SM00065">
    <property type="entry name" value="GAF"/>
    <property type="match status" value="1"/>
</dbReference>
<dbReference type="Pfam" id="PF00512">
    <property type="entry name" value="HisKA"/>
    <property type="match status" value="1"/>
</dbReference>
<dbReference type="CDD" id="cd00082">
    <property type="entry name" value="HisKA"/>
    <property type="match status" value="1"/>
</dbReference>
<dbReference type="RefSeq" id="WP_074538679.1">
    <property type="nucleotide sequence ID" value="NZ_FNBD01000007.1"/>
</dbReference>
<proteinExistence type="predicted"/>
<name>A0A1G7IC70_9FLAO</name>
<dbReference type="GO" id="GO:0000155">
    <property type="term" value="F:phosphorelay sensor kinase activity"/>
    <property type="evidence" value="ECO:0007669"/>
    <property type="project" value="InterPro"/>
</dbReference>
<keyword evidence="3" id="KW-0597">Phosphoprotein</keyword>
<dbReference type="Pfam" id="PF02518">
    <property type="entry name" value="HATPase_c"/>
    <property type="match status" value="1"/>
</dbReference>
<dbReference type="InterPro" id="IPR003018">
    <property type="entry name" value="GAF"/>
</dbReference>
<dbReference type="SUPFAM" id="SSF47384">
    <property type="entry name" value="Homodimeric domain of signal transducing histidine kinase"/>
    <property type="match status" value="1"/>
</dbReference>
<dbReference type="InterPro" id="IPR003594">
    <property type="entry name" value="HATPase_dom"/>
</dbReference>
<evidence type="ECO:0000313" key="6">
    <source>
        <dbReference type="Proteomes" id="UP000182114"/>
    </source>
</evidence>
<evidence type="ECO:0000256" key="3">
    <source>
        <dbReference type="ARBA" id="ARBA00022553"/>
    </source>
</evidence>
<sequence>MLAPKAHKEEEKRLAELQSYNILDSLPEEDYDNLSKIASEICGTPISMITLVDENRQWFKSSYGVDIKETPREISFCGHTINHSGDVFIVPDTRKDERFFDNPMVTGESNVVFYAGVPLMTANNLPIGSLCVIDHEPKTLNKSQIESLQALSNQVMKLIELRRNELLLQQALVNQKEKNTELECFAYIAAHDLKSPLNNITTLTDIFIDQYGINIDTQGSDILNMIVSSSNRLKGLIEGLLEYSKSDNLLKEKTKEVSIENVKNNINSIFSSNPHIHLTVISELKKITINETALDQILINLVTNAIKYNDKGEVQITIGIDASKTHYLFYVADNGPGIPEDKYDRIFDIFTINSPQDKFGVRGNGIGLATVKKIIEKLGGEITVRSTLGKGSKFSFTIKKHSL</sequence>
<dbReference type="Pfam" id="PF01590">
    <property type="entry name" value="GAF"/>
    <property type="match status" value="1"/>
</dbReference>
<dbReference type="SMART" id="SM00388">
    <property type="entry name" value="HisKA"/>
    <property type="match status" value="1"/>
</dbReference>
<dbReference type="SUPFAM" id="SSF55781">
    <property type="entry name" value="GAF domain-like"/>
    <property type="match status" value="1"/>
</dbReference>
<dbReference type="InterPro" id="IPR005467">
    <property type="entry name" value="His_kinase_dom"/>
</dbReference>
<dbReference type="PROSITE" id="PS50109">
    <property type="entry name" value="HIS_KIN"/>
    <property type="match status" value="1"/>
</dbReference>
<dbReference type="InterPro" id="IPR004358">
    <property type="entry name" value="Sig_transdc_His_kin-like_C"/>
</dbReference>
<dbReference type="Gene3D" id="3.30.565.10">
    <property type="entry name" value="Histidine kinase-like ATPase, C-terminal domain"/>
    <property type="match status" value="1"/>
</dbReference>
<dbReference type="EC" id="2.7.13.3" evidence="2"/>
<dbReference type="Gene3D" id="3.30.450.40">
    <property type="match status" value="1"/>
</dbReference>
<dbReference type="PANTHER" id="PTHR43102:SF2">
    <property type="entry name" value="GAF DOMAIN-CONTAINING PROTEIN"/>
    <property type="match status" value="1"/>
</dbReference>
<dbReference type="InterPro" id="IPR003661">
    <property type="entry name" value="HisK_dim/P_dom"/>
</dbReference>
<dbReference type="PRINTS" id="PR00344">
    <property type="entry name" value="BCTRLSENSOR"/>
</dbReference>
<feature type="domain" description="Histidine kinase" evidence="4">
    <location>
        <begin position="188"/>
        <end position="402"/>
    </location>
</feature>
<protein>
    <recommendedName>
        <fullName evidence="2">histidine kinase</fullName>
        <ecNumber evidence="2">2.7.13.3</ecNumber>
    </recommendedName>
</protein>
<dbReference type="Proteomes" id="UP000182114">
    <property type="component" value="Unassembled WGS sequence"/>
</dbReference>
<dbReference type="InterPro" id="IPR036097">
    <property type="entry name" value="HisK_dim/P_sf"/>
</dbReference>
<dbReference type="eggNOG" id="COG2203">
    <property type="taxonomic scope" value="Bacteria"/>
</dbReference>